<evidence type="ECO:0000313" key="3">
    <source>
        <dbReference type="Proteomes" id="UP000247973"/>
    </source>
</evidence>
<feature type="signal peptide" evidence="1">
    <location>
        <begin position="1"/>
        <end position="21"/>
    </location>
</feature>
<keyword evidence="1" id="KW-0732">Signal</keyword>
<organism evidence="2 3">
    <name type="scientific">Dysgonomonas alginatilytica</name>
    <dbReference type="NCBI Taxonomy" id="1605892"/>
    <lineage>
        <taxon>Bacteria</taxon>
        <taxon>Pseudomonadati</taxon>
        <taxon>Bacteroidota</taxon>
        <taxon>Bacteroidia</taxon>
        <taxon>Bacteroidales</taxon>
        <taxon>Dysgonomonadaceae</taxon>
        <taxon>Dysgonomonas</taxon>
    </lineage>
</organism>
<dbReference type="OrthoDB" id="948349at2"/>
<dbReference type="Proteomes" id="UP000247973">
    <property type="component" value="Unassembled WGS sequence"/>
</dbReference>
<sequence length="242" mass="27422">MKRIGYLFGIMLFFSSCGSTYFFSTIDSASKNTVKDEQGRFVIQNDSLDIYYSFNGDNGPILITVHNKGKEPLYIDWKRSSIIIDDISTSYMGKTMALSGSANINTIGDSFYNNSQSSASFNGAITKEPESISFIPPNSKIQYKTTNLSNLNFNKIDELSYNKRTNIDSNGNIVPVKAANFRSEDSPLHFRSYLTLYKDPQRPFSLEQEFYISSLIKTNRIGPSNMHNFFSDSDDLFYSKAR</sequence>
<dbReference type="EMBL" id="QICL01000057">
    <property type="protein sequence ID" value="PXV57123.1"/>
    <property type="molecule type" value="Genomic_DNA"/>
</dbReference>
<evidence type="ECO:0000256" key="1">
    <source>
        <dbReference type="SAM" id="SignalP"/>
    </source>
</evidence>
<feature type="chain" id="PRO_5015875576" description="Lipoprotein" evidence="1">
    <location>
        <begin position="22"/>
        <end position="242"/>
    </location>
</feature>
<name>A0A2V3PJR1_9BACT</name>
<dbReference type="RefSeq" id="WP_110312769.1">
    <property type="nucleotide sequence ID" value="NZ_QICL01000057.1"/>
</dbReference>
<dbReference type="AlphaFoldDB" id="A0A2V3PJR1"/>
<keyword evidence="3" id="KW-1185">Reference proteome</keyword>
<accession>A0A2V3PJR1</accession>
<reference evidence="2 3" key="1">
    <citation type="submission" date="2018-03" db="EMBL/GenBank/DDBJ databases">
        <title>Genomic Encyclopedia of Archaeal and Bacterial Type Strains, Phase II (KMG-II): from individual species to whole genera.</title>
        <authorList>
            <person name="Goeker M."/>
        </authorList>
    </citation>
    <scope>NUCLEOTIDE SEQUENCE [LARGE SCALE GENOMIC DNA]</scope>
    <source>
        <strain evidence="2 3">DSM 100214</strain>
    </source>
</reference>
<evidence type="ECO:0000313" key="2">
    <source>
        <dbReference type="EMBL" id="PXV57123.1"/>
    </source>
</evidence>
<comment type="caution">
    <text evidence="2">The sequence shown here is derived from an EMBL/GenBank/DDBJ whole genome shotgun (WGS) entry which is preliminary data.</text>
</comment>
<protein>
    <recommendedName>
        <fullName evidence="4">Lipoprotein</fullName>
    </recommendedName>
</protein>
<gene>
    <name evidence="2" type="ORF">CLV62_1573</name>
</gene>
<evidence type="ECO:0008006" key="4">
    <source>
        <dbReference type="Google" id="ProtNLM"/>
    </source>
</evidence>
<proteinExistence type="predicted"/>
<dbReference type="PROSITE" id="PS51257">
    <property type="entry name" value="PROKAR_LIPOPROTEIN"/>
    <property type="match status" value="1"/>
</dbReference>